<protein>
    <recommendedName>
        <fullName evidence="3">Beta-ketoacyl synthase N-terminal domain-containing protein</fullName>
    </recommendedName>
</protein>
<reference evidence="1 2" key="1">
    <citation type="submission" date="2015-07" db="EMBL/GenBank/DDBJ databases">
        <title>Genome analysis of myxobacterium Chondromyces crocatus Cm c5 reveals a high potential for natural compound synthesis and the genetic basis for the loss of fruiting body formation.</title>
        <authorList>
            <person name="Zaburannyi N."/>
            <person name="Bunk B."/>
            <person name="Maier J."/>
            <person name="Overmann J."/>
            <person name="Mueller R."/>
        </authorList>
    </citation>
    <scope>NUCLEOTIDE SEQUENCE [LARGE SCALE GENOMIC DNA]</scope>
    <source>
        <strain evidence="1 2">Cm c5</strain>
    </source>
</reference>
<proteinExistence type="predicted"/>
<evidence type="ECO:0008006" key="3">
    <source>
        <dbReference type="Google" id="ProtNLM"/>
    </source>
</evidence>
<dbReference type="OrthoDB" id="3078238at2"/>
<dbReference type="AlphaFoldDB" id="A0A0K1EC74"/>
<dbReference type="EMBL" id="CP012159">
    <property type="protein sequence ID" value="AKT38163.1"/>
    <property type="molecule type" value="Genomic_DNA"/>
</dbReference>
<dbReference type="SUPFAM" id="SSF53901">
    <property type="entry name" value="Thiolase-like"/>
    <property type="match status" value="1"/>
</dbReference>
<dbReference type="Proteomes" id="UP000067626">
    <property type="component" value="Chromosome"/>
</dbReference>
<evidence type="ECO:0000313" key="1">
    <source>
        <dbReference type="EMBL" id="AKT38163.1"/>
    </source>
</evidence>
<sequence length="337" mass="35757">MTAPLAWILSTGARSPLGLSTLQVAMCARARKMEPLDSRFIDKSGKNMGTCRMLALPETVWGYDRLLRIASPALCEAWSSTIEEPVPLVLALPEAGRADDDPRYDTRFVRDLAERSRRAIDVTRSGVIRAGHAGGAMAVEAAVGLLSRVEGPAAVMVGGVDSYFHPGVLAALDEGFRLHGPGTEDGFIPSEGAAFALLVRRRPARGGREPLATLRRVVTGREATVGTDTPCTAAAMTALFHALRGDEPIPWVLSDLNGESHRLREWRQVSTRVLVRDEPVHDELVGELGDLGAATGPMLLAIACAYLEAGCAPARDAAIALSSDGPERGALRIGGAP</sequence>
<name>A0A0K1EC74_CHOCO</name>
<dbReference type="KEGG" id="ccro:CMC5_023060"/>
<gene>
    <name evidence="1" type="ORF">CMC5_023060</name>
</gene>
<dbReference type="RefSeq" id="WP_050430437.1">
    <property type="nucleotide sequence ID" value="NZ_CP012159.1"/>
</dbReference>
<evidence type="ECO:0000313" key="2">
    <source>
        <dbReference type="Proteomes" id="UP000067626"/>
    </source>
</evidence>
<dbReference type="GO" id="GO:0016746">
    <property type="term" value="F:acyltransferase activity"/>
    <property type="evidence" value="ECO:0007669"/>
    <property type="project" value="InterPro"/>
</dbReference>
<dbReference type="InterPro" id="IPR016039">
    <property type="entry name" value="Thiolase-like"/>
</dbReference>
<accession>A0A0K1EC74</accession>
<keyword evidence="2" id="KW-1185">Reference proteome</keyword>
<organism evidence="1 2">
    <name type="scientific">Chondromyces crocatus</name>
    <dbReference type="NCBI Taxonomy" id="52"/>
    <lineage>
        <taxon>Bacteria</taxon>
        <taxon>Pseudomonadati</taxon>
        <taxon>Myxococcota</taxon>
        <taxon>Polyangia</taxon>
        <taxon>Polyangiales</taxon>
        <taxon>Polyangiaceae</taxon>
        <taxon>Chondromyces</taxon>
    </lineage>
</organism>
<dbReference type="STRING" id="52.CMC5_023060"/>